<keyword evidence="1" id="KW-0862">Zinc</keyword>
<dbReference type="InterPro" id="IPR013087">
    <property type="entry name" value="Znf_C2H2_type"/>
</dbReference>
<keyword evidence="1" id="KW-0479">Metal-binding</keyword>
<sequence length="228" mass="25352">MASPSCNTHGDPLQVPDGHDWAMRDFDYSQFAPLAYQSSTSTLAQPSRVSGDPLQYTYSIRSPIAFAAPSFAISSASAETCSDLCCFNQNAIQQALMDNDRAITASALGYVGPRHDIACTNSPASASSVPRVPQVKASSESDTKGKRPSGRTQRRQQKQEKPHRSFQCHWKDCTYRDPFSGKPALLRHIDTQHIAPRSFDCPSCDMSFNRKDNMTEHRGRVHWERVRG</sequence>
<proteinExistence type="predicted"/>
<dbReference type="AlphaFoldDB" id="A0A0G4P9W3"/>
<dbReference type="EMBL" id="HG793142">
    <property type="protein sequence ID" value="CRL23103.1"/>
    <property type="molecule type" value="Genomic_DNA"/>
</dbReference>
<dbReference type="STRING" id="1429867.A0A0G4P9W3"/>
<protein>
    <submittedName>
        <fullName evidence="4">Zinc finger, C2H2-like</fullName>
    </submittedName>
</protein>
<dbReference type="Gene3D" id="3.30.160.60">
    <property type="entry name" value="Classic Zinc Finger"/>
    <property type="match status" value="2"/>
</dbReference>
<evidence type="ECO:0000313" key="4">
    <source>
        <dbReference type="EMBL" id="CRL23103.1"/>
    </source>
</evidence>
<feature type="region of interest" description="Disordered" evidence="2">
    <location>
        <begin position="121"/>
        <end position="165"/>
    </location>
</feature>
<feature type="compositionally biased region" description="Low complexity" evidence="2">
    <location>
        <begin position="122"/>
        <end position="133"/>
    </location>
</feature>
<name>A0A0G4P9W3_PENC3</name>
<evidence type="ECO:0000259" key="3">
    <source>
        <dbReference type="PROSITE" id="PS50157"/>
    </source>
</evidence>
<keyword evidence="5" id="KW-1185">Reference proteome</keyword>
<dbReference type="SMART" id="SM00355">
    <property type="entry name" value="ZnF_C2H2"/>
    <property type="match status" value="2"/>
</dbReference>
<keyword evidence="1" id="KW-0863">Zinc-finger</keyword>
<gene>
    <name evidence="4" type="ORF">PCAMFM013_S009g000043</name>
</gene>
<evidence type="ECO:0000256" key="1">
    <source>
        <dbReference type="PROSITE-ProRule" id="PRU00042"/>
    </source>
</evidence>
<feature type="domain" description="C2H2-type" evidence="3">
    <location>
        <begin position="199"/>
        <end position="222"/>
    </location>
</feature>
<dbReference type="Proteomes" id="UP000053732">
    <property type="component" value="Unassembled WGS sequence"/>
</dbReference>
<reference evidence="4 5" key="1">
    <citation type="journal article" date="2014" name="Nat. Commun.">
        <title>Multiple recent horizontal transfers of a large genomic region in cheese making fungi.</title>
        <authorList>
            <person name="Cheeseman K."/>
            <person name="Ropars J."/>
            <person name="Renault P."/>
            <person name="Dupont J."/>
            <person name="Gouzy J."/>
            <person name="Branca A."/>
            <person name="Abraham A.L."/>
            <person name="Ceppi M."/>
            <person name="Conseiller E."/>
            <person name="Debuchy R."/>
            <person name="Malagnac F."/>
            <person name="Goarin A."/>
            <person name="Silar P."/>
            <person name="Lacoste S."/>
            <person name="Sallet E."/>
            <person name="Bensimon A."/>
            <person name="Giraud T."/>
            <person name="Brygoo Y."/>
        </authorList>
    </citation>
    <scope>NUCLEOTIDE SEQUENCE [LARGE SCALE GENOMIC DNA]</scope>
    <source>
        <strain evidence="5">FM 013</strain>
    </source>
</reference>
<evidence type="ECO:0000256" key="2">
    <source>
        <dbReference type="SAM" id="MobiDB-lite"/>
    </source>
</evidence>
<accession>A0A0G4P9W3</accession>
<dbReference type="PROSITE" id="PS00028">
    <property type="entry name" value="ZINC_FINGER_C2H2_1"/>
    <property type="match status" value="1"/>
</dbReference>
<dbReference type="InterPro" id="IPR036236">
    <property type="entry name" value="Znf_C2H2_sf"/>
</dbReference>
<dbReference type="GO" id="GO:0008270">
    <property type="term" value="F:zinc ion binding"/>
    <property type="evidence" value="ECO:0007669"/>
    <property type="project" value="UniProtKB-KW"/>
</dbReference>
<feature type="compositionally biased region" description="Basic residues" evidence="2">
    <location>
        <begin position="146"/>
        <end position="156"/>
    </location>
</feature>
<organism evidence="4 5">
    <name type="scientific">Penicillium camemberti (strain FM 013)</name>
    <dbReference type="NCBI Taxonomy" id="1429867"/>
    <lineage>
        <taxon>Eukaryota</taxon>
        <taxon>Fungi</taxon>
        <taxon>Dikarya</taxon>
        <taxon>Ascomycota</taxon>
        <taxon>Pezizomycotina</taxon>
        <taxon>Eurotiomycetes</taxon>
        <taxon>Eurotiomycetidae</taxon>
        <taxon>Eurotiales</taxon>
        <taxon>Aspergillaceae</taxon>
        <taxon>Penicillium</taxon>
    </lineage>
</organism>
<evidence type="ECO:0000313" key="5">
    <source>
        <dbReference type="Proteomes" id="UP000053732"/>
    </source>
</evidence>
<dbReference type="SUPFAM" id="SSF57667">
    <property type="entry name" value="beta-beta-alpha zinc fingers"/>
    <property type="match status" value="1"/>
</dbReference>
<dbReference type="PROSITE" id="PS50157">
    <property type="entry name" value="ZINC_FINGER_C2H2_2"/>
    <property type="match status" value="1"/>
</dbReference>